<name>A0A841PHY4_9BACL</name>
<dbReference type="PANTHER" id="PTHR42899">
    <property type="entry name" value="SPERMATOGENESIS-ASSOCIATED PROTEIN 20"/>
    <property type="match status" value="1"/>
</dbReference>
<dbReference type="PIRSF" id="PIRSF006402">
    <property type="entry name" value="UCP006402_thioredoxin"/>
    <property type="match status" value="1"/>
</dbReference>
<dbReference type="PANTHER" id="PTHR42899:SF1">
    <property type="entry name" value="SPERMATOGENESIS-ASSOCIATED PROTEIN 20"/>
    <property type="match status" value="1"/>
</dbReference>
<organism evidence="2 3">
    <name type="scientific">Geomicrobium halophilum</name>
    <dbReference type="NCBI Taxonomy" id="549000"/>
    <lineage>
        <taxon>Bacteria</taxon>
        <taxon>Bacillati</taxon>
        <taxon>Bacillota</taxon>
        <taxon>Bacilli</taxon>
        <taxon>Bacillales</taxon>
        <taxon>Geomicrobium</taxon>
    </lineage>
</organism>
<dbReference type="AlphaFoldDB" id="A0A841PHY4"/>
<reference evidence="2 3" key="1">
    <citation type="submission" date="2020-08" db="EMBL/GenBank/DDBJ databases">
        <title>Genomic Encyclopedia of Type Strains, Phase IV (KMG-IV): sequencing the most valuable type-strain genomes for metagenomic binning, comparative biology and taxonomic classification.</title>
        <authorList>
            <person name="Goeker M."/>
        </authorList>
    </citation>
    <scope>NUCLEOTIDE SEQUENCE [LARGE SCALE GENOMIC DNA]</scope>
    <source>
        <strain evidence="2 3">DSM 21769</strain>
    </source>
</reference>
<protein>
    <recommendedName>
        <fullName evidence="1">Spermatogenesis-associated protein 20-like TRX domain-containing protein</fullName>
    </recommendedName>
</protein>
<dbReference type="SUPFAM" id="SSF52833">
    <property type="entry name" value="Thioredoxin-like"/>
    <property type="match status" value="1"/>
</dbReference>
<dbReference type="SUPFAM" id="SSF48208">
    <property type="entry name" value="Six-hairpin glycosidases"/>
    <property type="match status" value="1"/>
</dbReference>
<dbReference type="EMBL" id="JACHHJ010000001">
    <property type="protein sequence ID" value="MBB6448400.1"/>
    <property type="molecule type" value="Genomic_DNA"/>
</dbReference>
<dbReference type="Proteomes" id="UP000568839">
    <property type="component" value="Unassembled WGS sequence"/>
</dbReference>
<dbReference type="Gene3D" id="1.50.10.20">
    <property type="match status" value="1"/>
</dbReference>
<dbReference type="CDD" id="cd02955">
    <property type="entry name" value="SSP411"/>
    <property type="match status" value="1"/>
</dbReference>
<feature type="domain" description="Spermatogenesis-associated protein 20-like TRX" evidence="1">
    <location>
        <begin position="2"/>
        <end position="163"/>
    </location>
</feature>
<accession>A0A841PHY4</accession>
<dbReference type="InterPro" id="IPR036249">
    <property type="entry name" value="Thioredoxin-like_sf"/>
</dbReference>
<comment type="caution">
    <text evidence="2">The sequence shown here is derived from an EMBL/GenBank/DDBJ whole genome shotgun (WGS) entry which is preliminary data.</text>
</comment>
<dbReference type="InterPro" id="IPR004879">
    <property type="entry name" value="Ssp411-like_TRX"/>
</dbReference>
<evidence type="ECO:0000259" key="1">
    <source>
        <dbReference type="Pfam" id="PF03190"/>
    </source>
</evidence>
<dbReference type="InterPro" id="IPR024705">
    <property type="entry name" value="Ssp411"/>
</dbReference>
<gene>
    <name evidence="2" type="ORF">HNR44_000349</name>
</gene>
<dbReference type="InterPro" id="IPR012341">
    <property type="entry name" value="6hp_glycosidase-like_sf"/>
</dbReference>
<dbReference type="Pfam" id="PF03190">
    <property type="entry name" value="Thioredox_DsbH"/>
    <property type="match status" value="1"/>
</dbReference>
<proteinExistence type="predicted"/>
<dbReference type="GO" id="GO:0005975">
    <property type="term" value="P:carbohydrate metabolic process"/>
    <property type="evidence" value="ECO:0007669"/>
    <property type="project" value="InterPro"/>
</dbReference>
<evidence type="ECO:0000313" key="2">
    <source>
        <dbReference type="EMBL" id="MBB6448400.1"/>
    </source>
</evidence>
<dbReference type="RefSeq" id="WP_184402400.1">
    <property type="nucleotide sequence ID" value="NZ_JACHHJ010000001.1"/>
</dbReference>
<keyword evidence="3" id="KW-1185">Reference proteome</keyword>
<dbReference type="Gene3D" id="1.50.10.10">
    <property type="match status" value="1"/>
</dbReference>
<dbReference type="Gene3D" id="3.40.30.10">
    <property type="entry name" value="Glutaredoxin"/>
    <property type="match status" value="1"/>
</dbReference>
<sequence length="675" mass="76828">MPNRLIDEKSPYLLEHAHNPVDWYPWGEEAFDRAKKENKPVFLSIGYSSCHWCHVMANESFEDEEVAALLNQDYISIKVDREERPDIDSIYMDACQAMNGHGGWPLTAFLTPDQAPFYVGTYFPKKSRYQIPGMLDALPQIAEQFHNNQDKIADVASRVQQALSQGFSEDQEEIGKHTLEQGFAQLEEQFDEVDGGLKGEPKFPMPQQILYLLRYASWAGNSGALEMATKTLRQMRKGGIYDHVGGGFARYSVDERWLVPHFEKMLYDNSLLALAYTEAYQLTGDSLYKRTTEEILNYLMRGMRDESGGFHSAEDADSEGVEGKFYVWTKSEVEEVLGREAALFCEAYNISEAGNFEGKSIPNQLEVDQEKVAAKHSLSQEMLEKRLQECRAQLFAARERRMHPHKDDKILMSWNGYAIAAFAKAGAALQMPAYTAAAEKAFHFLESNLIVDGRLMVRYRDGEVKEKGFIDDYANFLWASLELYHATYEASYLEKARRIAQDLKRLFETDQGGFYFTGTDAETLLTRPSSWSDGASPSGNSVASIQLLRLAEIVADQSLFDDVHNLLRTASWRLEHYPIGHLHLLQALLMQEWRGKTLVIVKGNDHTLDEDDVVKHVRTTFIPHIQPLVVKESDEYIPTFAKDFTSLDGKTTYYLCENFACQRPTTDAEQVINSL</sequence>
<dbReference type="InterPro" id="IPR008928">
    <property type="entry name" value="6-hairpin_glycosidase_sf"/>
</dbReference>
<evidence type="ECO:0000313" key="3">
    <source>
        <dbReference type="Proteomes" id="UP000568839"/>
    </source>
</evidence>